<sequence>MLNFSELYPCSNQARMAQLLDGMWKFRFDPEEKGLQEGWQHKLPDPISMPVPASFSDFFTTKEERDFCGDFWYETEVFVPREWEKQELEIRFGSITHRASVFCNGSLTATHEGGFLPVVARVTDHVKFGEVNTFVVKANNELNEESLPCGATMVLSDGRKLAKPYFDFFNYSGIQRSVWLVSKPGESIEDFSVDYELNGEDAVVHYQIMTNGDHEVSFELFDENKQQVAKSTGAKGSVTVSKAHLWNVGKAYLYQAVMRIWDGETLIDEYSSKIGIRTVKIAGKEIQINGKAVYLKGFGKHEDFEVIGRGFNWGVLKRDFECMKWIGANCFRTSHYPYAEEWYQFADEEGFLIIDEVPAVGMMRSTRNFADAGTGKFTRFFETPTVPTLLKNHLQAVEEMIVRDKNHPSVIAWSLFNEPETTSEESKDYFTAVFDAARALDPQSRPMTGAFEKNSQPELCKCYQLCDFICLNRYYGWYIKGGPEIVDAREAFLIEMNKWKDKNLNIPFVFTEFGTDTMAAEHKLPSIMWSQEYQNEYLDMNFEIFDQFEFVQGELVWNFADFQTTEGIMRVNGNKKGIFNRVRQPKSAAFVLKKRWESLD</sequence>
<dbReference type="EC" id="3.2.1.31" evidence="2"/>
<evidence type="ECO:0000313" key="10">
    <source>
        <dbReference type="EMBL" id="PPK80461.1"/>
    </source>
</evidence>
<dbReference type="PRINTS" id="PR00132">
    <property type="entry name" value="GLHYDRLASE2"/>
</dbReference>
<evidence type="ECO:0000256" key="6">
    <source>
        <dbReference type="RuleBase" id="RU361154"/>
    </source>
</evidence>
<dbReference type="SUPFAM" id="SSF49785">
    <property type="entry name" value="Galactose-binding domain-like"/>
    <property type="match status" value="1"/>
</dbReference>
<dbReference type="InterPro" id="IPR006101">
    <property type="entry name" value="Glyco_hydro_2"/>
</dbReference>
<dbReference type="FunFam" id="3.20.20.80:FF:000080">
    <property type="entry name" value="Beta-glucuronidase UidA"/>
    <property type="match status" value="1"/>
</dbReference>
<dbReference type="Proteomes" id="UP000237749">
    <property type="component" value="Unassembled WGS sequence"/>
</dbReference>
<keyword evidence="11" id="KW-1185">Reference proteome</keyword>
<dbReference type="Gene3D" id="3.20.20.80">
    <property type="entry name" value="Glycosidases"/>
    <property type="match status" value="1"/>
</dbReference>
<evidence type="ECO:0000259" key="8">
    <source>
        <dbReference type="Pfam" id="PF02836"/>
    </source>
</evidence>
<dbReference type="InterPro" id="IPR036156">
    <property type="entry name" value="Beta-gal/glucu_dom_sf"/>
</dbReference>
<organism evidence="10 11">
    <name type="scientific">Lacrimispora xylanisolvens</name>
    <dbReference type="NCBI Taxonomy" id="384636"/>
    <lineage>
        <taxon>Bacteria</taxon>
        <taxon>Bacillati</taxon>
        <taxon>Bacillota</taxon>
        <taxon>Clostridia</taxon>
        <taxon>Lachnospirales</taxon>
        <taxon>Lachnospiraceae</taxon>
        <taxon>Lacrimispora</taxon>
    </lineage>
</organism>
<accession>A0A2S6HSA5</accession>
<dbReference type="GO" id="GO:0004566">
    <property type="term" value="F:beta-glucuronidase activity"/>
    <property type="evidence" value="ECO:0007669"/>
    <property type="project" value="UniProtKB-EC"/>
</dbReference>
<dbReference type="GO" id="GO:0005975">
    <property type="term" value="P:carbohydrate metabolic process"/>
    <property type="evidence" value="ECO:0007669"/>
    <property type="project" value="InterPro"/>
</dbReference>
<dbReference type="Pfam" id="PF02836">
    <property type="entry name" value="Glyco_hydro_2_C"/>
    <property type="match status" value="1"/>
</dbReference>
<feature type="domain" description="Glycosyl hydrolases family 2 sugar binding" evidence="9">
    <location>
        <begin position="19"/>
        <end position="184"/>
    </location>
</feature>
<dbReference type="GO" id="GO:0019391">
    <property type="term" value="P:glucuronoside catabolic process"/>
    <property type="evidence" value="ECO:0007669"/>
    <property type="project" value="TreeGrafter"/>
</dbReference>
<feature type="domain" description="Glycoside hydrolase family 2 catalytic" evidence="8">
    <location>
        <begin position="279"/>
        <end position="598"/>
    </location>
</feature>
<evidence type="ECO:0000313" key="11">
    <source>
        <dbReference type="Proteomes" id="UP000237749"/>
    </source>
</evidence>
<feature type="domain" description="Glycoside hydrolase family 2 immunoglobulin-like beta-sandwich" evidence="7">
    <location>
        <begin position="188"/>
        <end position="277"/>
    </location>
</feature>
<dbReference type="PANTHER" id="PTHR10066:SF67">
    <property type="entry name" value="BETA-GLUCURONIDASE"/>
    <property type="match status" value="1"/>
</dbReference>
<name>A0A2S6HSA5_9FIRM</name>
<dbReference type="Pfam" id="PF02837">
    <property type="entry name" value="Glyco_hydro_2_N"/>
    <property type="match status" value="1"/>
</dbReference>
<dbReference type="InterPro" id="IPR008979">
    <property type="entry name" value="Galactose-bd-like_sf"/>
</dbReference>
<evidence type="ECO:0000259" key="9">
    <source>
        <dbReference type="Pfam" id="PF02837"/>
    </source>
</evidence>
<evidence type="ECO:0000256" key="4">
    <source>
        <dbReference type="ARBA" id="ARBA00022801"/>
    </source>
</evidence>
<dbReference type="InterPro" id="IPR006104">
    <property type="entry name" value="Glyco_hydro_2_N"/>
</dbReference>
<proteinExistence type="inferred from homology"/>
<dbReference type="AlphaFoldDB" id="A0A2S6HSA5"/>
<evidence type="ECO:0000256" key="5">
    <source>
        <dbReference type="ARBA" id="ARBA00023295"/>
    </source>
</evidence>
<comment type="similarity">
    <text evidence="1 6">Belongs to the glycosyl hydrolase 2 family.</text>
</comment>
<dbReference type="SUPFAM" id="SSF49303">
    <property type="entry name" value="beta-Galactosidase/glucuronidase domain"/>
    <property type="match status" value="1"/>
</dbReference>
<protein>
    <recommendedName>
        <fullName evidence="3">Beta-glucuronidase</fullName>
        <ecNumber evidence="2">3.2.1.31</ecNumber>
    </recommendedName>
</protein>
<evidence type="ECO:0000256" key="1">
    <source>
        <dbReference type="ARBA" id="ARBA00007401"/>
    </source>
</evidence>
<evidence type="ECO:0000259" key="7">
    <source>
        <dbReference type="Pfam" id="PF00703"/>
    </source>
</evidence>
<dbReference type="EMBL" id="PTJA01000006">
    <property type="protein sequence ID" value="PPK80461.1"/>
    <property type="molecule type" value="Genomic_DNA"/>
</dbReference>
<evidence type="ECO:0000256" key="2">
    <source>
        <dbReference type="ARBA" id="ARBA00012761"/>
    </source>
</evidence>
<dbReference type="PROSITE" id="PS00719">
    <property type="entry name" value="GLYCOSYL_HYDROL_F2_1"/>
    <property type="match status" value="1"/>
</dbReference>
<dbReference type="InterPro" id="IPR006103">
    <property type="entry name" value="Glyco_hydro_2_cat"/>
</dbReference>
<dbReference type="InterPro" id="IPR006102">
    <property type="entry name" value="Ig-like_GH2"/>
</dbReference>
<reference evidence="10 11" key="1">
    <citation type="submission" date="2018-02" db="EMBL/GenBank/DDBJ databases">
        <title>Genomic Encyclopedia of Archaeal and Bacterial Type Strains, Phase II (KMG-II): from individual species to whole genera.</title>
        <authorList>
            <person name="Goeker M."/>
        </authorList>
    </citation>
    <scope>NUCLEOTIDE SEQUENCE [LARGE SCALE GENOMIC DNA]</scope>
    <source>
        <strain evidence="10 11">DSM 3808</strain>
    </source>
</reference>
<comment type="caution">
    <text evidence="10">The sequence shown here is derived from an EMBL/GenBank/DDBJ whole genome shotgun (WGS) entry which is preliminary data.</text>
</comment>
<dbReference type="InterPro" id="IPR013783">
    <property type="entry name" value="Ig-like_fold"/>
</dbReference>
<dbReference type="InterPro" id="IPR017853">
    <property type="entry name" value="GH"/>
</dbReference>
<dbReference type="InterPro" id="IPR023230">
    <property type="entry name" value="Glyco_hydro_2_CS"/>
</dbReference>
<dbReference type="PANTHER" id="PTHR10066">
    <property type="entry name" value="BETA-GLUCURONIDASE"/>
    <property type="match status" value="1"/>
</dbReference>
<dbReference type="SUPFAM" id="SSF51445">
    <property type="entry name" value="(Trans)glycosidases"/>
    <property type="match status" value="1"/>
</dbReference>
<evidence type="ECO:0000256" key="3">
    <source>
        <dbReference type="ARBA" id="ARBA00016205"/>
    </source>
</evidence>
<keyword evidence="5 6" id="KW-0326">Glycosidase</keyword>
<dbReference type="RefSeq" id="WP_104437163.1">
    <property type="nucleotide sequence ID" value="NZ_PTJA01000006.1"/>
</dbReference>
<dbReference type="Gene3D" id="2.60.40.10">
    <property type="entry name" value="Immunoglobulins"/>
    <property type="match status" value="1"/>
</dbReference>
<gene>
    <name evidence="10" type="ORF">BXY41_10651</name>
</gene>
<dbReference type="Gene3D" id="2.60.120.260">
    <property type="entry name" value="Galactose-binding domain-like"/>
    <property type="match status" value="1"/>
</dbReference>
<dbReference type="GO" id="GO:0030246">
    <property type="term" value="F:carbohydrate binding"/>
    <property type="evidence" value="ECO:0007669"/>
    <property type="project" value="TreeGrafter"/>
</dbReference>
<dbReference type="NCBIfam" id="NF007538">
    <property type="entry name" value="PRK10150.1"/>
    <property type="match status" value="1"/>
</dbReference>
<keyword evidence="4 6" id="KW-0378">Hydrolase</keyword>
<dbReference type="OrthoDB" id="9801077at2"/>
<dbReference type="Pfam" id="PF00703">
    <property type="entry name" value="Glyco_hydro_2"/>
    <property type="match status" value="1"/>
</dbReference>